<proteinExistence type="predicted"/>
<keyword evidence="3" id="KW-0812">Transmembrane</keyword>
<dbReference type="Proteomes" id="UP000674179">
    <property type="component" value="Chromosome 32"/>
</dbReference>
<gene>
    <name evidence="4" type="ORF">CUR178_02518</name>
</gene>
<keyword evidence="1" id="KW-0802">TPR repeat</keyword>
<evidence type="ECO:0000256" key="3">
    <source>
        <dbReference type="SAM" id="Phobius"/>
    </source>
</evidence>
<dbReference type="AlphaFoldDB" id="A0A836FXM5"/>
<evidence type="ECO:0000313" key="4">
    <source>
        <dbReference type="EMBL" id="KAG5471207.1"/>
    </source>
</evidence>
<feature type="region of interest" description="Disordered" evidence="2">
    <location>
        <begin position="37"/>
        <end position="76"/>
    </location>
</feature>
<dbReference type="EMBL" id="JAFHKP010000032">
    <property type="protein sequence ID" value="KAG5471207.1"/>
    <property type="molecule type" value="Genomic_DNA"/>
</dbReference>
<dbReference type="KEGG" id="lenr:94169784"/>
<dbReference type="GeneID" id="94169784"/>
<dbReference type="InterPro" id="IPR011990">
    <property type="entry name" value="TPR-like_helical_dom_sf"/>
</dbReference>
<dbReference type="Gene3D" id="1.25.40.10">
    <property type="entry name" value="Tetratricopeptide repeat domain"/>
    <property type="match status" value="1"/>
</dbReference>
<dbReference type="PANTHER" id="PTHR46423">
    <property type="entry name" value="RNA POLYMERASE II-ASSOCIATED PROTEIN 3"/>
    <property type="match status" value="1"/>
</dbReference>
<comment type="caution">
    <text evidence="4">The sequence shown here is derived from an EMBL/GenBank/DDBJ whole genome shotgun (WGS) entry which is preliminary data.</text>
</comment>
<dbReference type="InterPro" id="IPR019734">
    <property type="entry name" value="TPR_rpt"/>
</dbReference>
<evidence type="ECO:0000256" key="1">
    <source>
        <dbReference type="ARBA" id="ARBA00022803"/>
    </source>
</evidence>
<dbReference type="PANTHER" id="PTHR46423:SF1">
    <property type="entry name" value="RNA POLYMERASE II-ASSOCIATED PROTEIN 3"/>
    <property type="match status" value="1"/>
</dbReference>
<dbReference type="GO" id="GO:0101031">
    <property type="term" value="C:protein folding chaperone complex"/>
    <property type="evidence" value="ECO:0007669"/>
    <property type="project" value="TreeGrafter"/>
</dbReference>
<keyword evidence="5" id="KW-1185">Reference proteome</keyword>
<feature type="transmembrane region" description="Helical" evidence="3">
    <location>
        <begin position="6"/>
        <end position="27"/>
    </location>
</feature>
<dbReference type="SMART" id="SM00028">
    <property type="entry name" value="TPR"/>
    <property type="match status" value="2"/>
</dbReference>
<name>A0A836FXM5_LEIEN</name>
<keyword evidence="3" id="KW-1133">Transmembrane helix</keyword>
<evidence type="ECO:0000256" key="2">
    <source>
        <dbReference type="SAM" id="MobiDB-lite"/>
    </source>
</evidence>
<feature type="compositionally biased region" description="Pro residues" evidence="2">
    <location>
        <begin position="61"/>
        <end position="76"/>
    </location>
</feature>
<accession>A0A836FXM5</accession>
<dbReference type="SUPFAM" id="SSF48452">
    <property type="entry name" value="TPR-like"/>
    <property type="match status" value="1"/>
</dbReference>
<dbReference type="InterPro" id="IPR051966">
    <property type="entry name" value="RPAP3"/>
</dbReference>
<evidence type="ECO:0000313" key="5">
    <source>
        <dbReference type="Proteomes" id="UP000674179"/>
    </source>
</evidence>
<keyword evidence="3" id="KW-0472">Membrane</keyword>
<protein>
    <submittedName>
        <fullName evidence="4">Uncharacterized protein</fullName>
    </submittedName>
</protein>
<dbReference type="OrthoDB" id="2942533at2759"/>
<dbReference type="RefSeq" id="XP_067690377.1">
    <property type="nucleotide sequence ID" value="XM_067834274.1"/>
</dbReference>
<reference evidence="4 5" key="1">
    <citation type="submission" date="2021-02" db="EMBL/GenBank/DDBJ databases">
        <title>Leishmania (Mundinia) enrietti genome sequencing and assembly.</title>
        <authorList>
            <person name="Almutairi H."/>
            <person name="Gatherer D."/>
        </authorList>
    </citation>
    <scope>NUCLEOTIDE SEQUENCE [LARGE SCALE GENOMIC DNA]</scope>
    <source>
        <strain evidence="4">CUR178</strain>
    </source>
</reference>
<organism evidence="4 5">
    <name type="scientific">Leishmania enriettii</name>
    <dbReference type="NCBI Taxonomy" id="5663"/>
    <lineage>
        <taxon>Eukaryota</taxon>
        <taxon>Discoba</taxon>
        <taxon>Euglenozoa</taxon>
        <taxon>Kinetoplastea</taxon>
        <taxon>Metakinetoplastina</taxon>
        <taxon>Trypanosomatida</taxon>
        <taxon>Trypanosomatidae</taxon>
        <taxon>Leishmaniinae</taxon>
        <taxon>Leishmania</taxon>
    </lineage>
</organism>
<sequence>MNTRQTQIICVTVVVGGLLAALSYAAYRRMSQKRAGSLAGKPNELGSAAHAPTADDLAQASPPPPPAPPLPIPIESPYPEADKAKALELLNVLKQNANIAFQEGRFEDALRGYQDCIEVTSVLGAADAEAVKTEQVVRANVAMVCIRMHEYDAARAVATMLLQDAAVALPDDLKVKVLYRRGLASKALHDRAAALADFSAALHFSKDHRNPTVEKEMALLRRADA</sequence>